<comment type="caution">
    <text evidence="1">The sequence shown here is derived from an EMBL/GenBank/DDBJ whole genome shotgun (WGS) entry which is preliminary data.</text>
</comment>
<keyword evidence="2" id="KW-1185">Reference proteome</keyword>
<sequence>MAHTTRAGRVRPWTVSQDLVGMMYDLRVAANARELESNLESIDEMIVMREPPSPEFPKAQREVVLALKRYLEQLKDTREPTPAMRELEGAPIKALGMLEDLLIVVADHATDNDLWKLDARITNSIFKPSPFDLPEEKKFRSAYNFVLQAFLQYVRHCKNQPPARSYDSPVYSCCSSDESDEEDGDESQDRTRFWSYYGMIRFCPLEFSHVSSTVTIGGIPPTISFFLAFDSIRDWFSFSNVIQNLDTFRNGRHTVF</sequence>
<gene>
    <name evidence="1" type="ORF">AWC38_SpisGene21345</name>
</gene>
<reference evidence="2" key="1">
    <citation type="journal article" date="2017" name="bioRxiv">
        <title>Comparative analysis of the genomes of Stylophora pistillata and Acropora digitifera provides evidence for extensive differences between species of corals.</title>
        <authorList>
            <person name="Voolstra C.R."/>
            <person name="Li Y."/>
            <person name="Liew Y.J."/>
            <person name="Baumgarten S."/>
            <person name="Zoccola D."/>
            <person name="Flot J.-F."/>
            <person name="Tambutte S."/>
            <person name="Allemand D."/>
            <person name="Aranda M."/>
        </authorList>
    </citation>
    <scope>NUCLEOTIDE SEQUENCE [LARGE SCALE GENOMIC DNA]</scope>
</reference>
<dbReference type="AlphaFoldDB" id="A0A2B4RA20"/>
<evidence type="ECO:0000313" key="1">
    <source>
        <dbReference type="EMBL" id="PFX14491.1"/>
    </source>
</evidence>
<dbReference type="Proteomes" id="UP000225706">
    <property type="component" value="Unassembled WGS sequence"/>
</dbReference>
<organism evidence="1 2">
    <name type="scientific">Stylophora pistillata</name>
    <name type="common">Smooth cauliflower coral</name>
    <dbReference type="NCBI Taxonomy" id="50429"/>
    <lineage>
        <taxon>Eukaryota</taxon>
        <taxon>Metazoa</taxon>
        <taxon>Cnidaria</taxon>
        <taxon>Anthozoa</taxon>
        <taxon>Hexacorallia</taxon>
        <taxon>Scleractinia</taxon>
        <taxon>Astrocoeniina</taxon>
        <taxon>Pocilloporidae</taxon>
        <taxon>Stylophora</taxon>
    </lineage>
</organism>
<dbReference type="EMBL" id="LSMT01000773">
    <property type="protein sequence ID" value="PFX14491.1"/>
    <property type="molecule type" value="Genomic_DNA"/>
</dbReference>
<proteinExistence type="predicted"/>
<name>A0A2B4RA20_STYPI</name>
<accession>A0A2B4RA20</accession>
<protein>
    <submittedName>
        <fullName evidence="1">Uncharacterized protein</fullName>
    </submittedName>
</protein>
<evidence type="ECO:0000313" key="2">
    <source>
        <dbReference type="Proteomes" id="UP000225706"/>
    </source>
</evidence>